<reference evidence="8" key="1">
    <citation type="submission" date="2016-10" db="EMBL/GenBank/DDBJ databases">
        <authorList>
            <person name="Varghese N."/>
            <person name="Submissions S."/>
        </authorList>
    </citation>
    <scope>NUCLEOTIDE SEQUENCE [LARGE SCALE GENOMIC DNA]</scope>
    <source>
        <strain evidence="8">R-53102</strain>
    </source>
</reference>
<dbReference type="PANTHER" id="PTHR43323:SF2">
    <property type="entry name" value="HYDROXYMETHYLGLUTARYL-COA SYNTHASE"/>
    <property type="match status" value="1"/>
</dbReference>
<dbReference type="NCBIfam" id="TIGR01835">
    <property type="entry name" value="HMG-CoA-S_prok"/>
    <property type="match status" value="1"/>
</dbReference>
<evidence type="ECO:0000259" key="6">
    <source>
        <dbReference type="Pfam" id="PF08540"/>
    </source>
</evidence>
<feature type="binding site" evidence="4">
    <location>
        <position position="242"/>
    </location>
    <ligand>
        <name>(3S)-3-hydroxy-3-methylglutaryl-CoA</name>
        <dbReference type="ChEBI" id="CHEBI:43074"/>
    </ligand>
</feature>
<dbReference type="InterPro" id="IPR013746">
    <property type="entry name" value="HMG_CoA_synt_C_dom"/>
</dbReference>
<gene>
    <name evidence="7" type="ORF">SAMN04487792_0861</name>
</gene>
<evidence type="ECO:0000256" key="4">
    <source>
        <dbReference type="PIRSR" id="PIRSR611554-2"/>
    </source>
</evidence>
<dbReference type="Gene3D" id="3.40.47.10">
    <property type="match status" value="2"/>
</dbReference>
<dbReference type="SUPFAM" id="SSF53901">
    <property type="entry name" value="Thiolase-like"/>
    <property type="match status" value="2"/>
</dbReference>
<dbReference type="EMBL" id="FOMN01000004">
    <property type="protein sequence ID" value="SFD44387.1"/>
    <property type="molecule type" value="Genomic_DNA"/>
</dbReference>
<dbReference type="AlphaFoldDB" id="A0A1I1SD79"/>
<feature type="domain" description="Hydroxymethylglutaryl-coenzyme A synthase C-terminal" evidence="6">
    <location>
        <begin position="255"/>
        <end position="385"/>
    </location>
</feature>
<proteinExistence type="inferred from homology"/>
<dbReference type="PANTHER" id="PTHR43323">
    <property type="entry name" value="3-HYDROXY-3-METHYLGLUTARYL COENZYME A SYNTHASE"/>
    <property type="match status" value="1"/>
</dbReference>
<accession>A0A1I1SD79</accession>
<evidence type="ECO:0000313" key="7">
    <source>
        <dbReference type="EMBL" id="SFD44387.1"/>
    </source>
</evidence>
<feature type="active site" description="Proton donor/acceptor" evidence="3">
    <location>
        <position position="233"/>
    </location>
</feature>
<dbReference type="CDD" id="cd00827">
    <property type="entry name" value="init_cond_enzymes"/>
    <property type="match status" value="1"/>
</dbReference>
<dbReference type="Proteomes" id="UP000199599">
    <property type="component" value="Unassembled WGS sequence"/>
</dbReference>
<evidence type="ECO:0000256" key="2">
    <source>
        <dbReference type="ARBA" id="ARBA00022679"/>
    </source>
</evidence>
<dbReference type="InterPro" id="IPR011554">
    <property type="entry name" value="HMG_CoA_synthase_prok"/>
</dbReference>
<protein>
    <submittedName>
        <fullName evidence="7">Hydroxymethylglutaryl-CoA synthase</fullName>
    </submittedName>
</protein>
<dbReference type="InterPro" id="IPR016039">
    <property type="entry name" value="Thiolase-like"/>
</dbReference>
<feature type="binding site" evidence="4">
    <location>
        <position position="275"/>
    </location>
    <ligand>
        <name>(3S)-3-hydroxy-3-methylglutaryl-CoA</name>
        <dbReference type="ChEBI" id="CHEBI:43074"/>
    </ligand>
</feature>
<feature type="active site" description="Acyl-thioester intermediate" evidence="3">
    <location>
        <position position="111"/>
    </location>
</feature>
<dbReference type="RefSeq" id="WP_090092983.1">
    <property type="nucleotide sequence ID" value="NZ_CBCRVU010000001.1"/>
</dbReference>
<dbReference type="Pfam" id="PF01154">
    <property type="entry name" value="HMG_CoA_synt_N"/>
    <property type="match status" value="1"/>
</dbReference>
<dbReference type="Pfam" id="PF08540">
    <property type="entry name" value="HMG_CoA_synt_C"/>
    <property type="match status" value="1"/>
</dbReference>
<organism evidence="7 8">
    <name type="scientific">Lactobacillus bombicola</name>
    <dbReference type="NCBI Taxonomy" id="1505723"/>
    <lineage>
        <taxon>Bacteria</taxon>
        <taxon>Bacillati</taxon>
        <taxon>Bacillota</taxon>
        <taxon>Bacilli</taxon>
        <taxon>Lactobacillales</taxon>
        <taxon>Lactobacillaceae</taxon>
        <taxon>Lactobacillus</taxon>
    </lineage>
</organism>
<comment type="similarity">
    <text evidence="1">Belongs to the thiolase-like superfamily. HMG-CoA synthase family.</text>
</comment>
<feature type="active site" description="Proton donor/acceptor" evidence="3">
    <location>
        <position position="79"/>
    </location>
</feature>
<dbReference type="GO" id="GO:0004421">
    <property type="term" value="F:hydroxymethylglutaryl-CoA synthase activity"/>
    <property type="evidence" value="ECO:0007669"/>
    <property type="project" value="InterPro"/>
</dbReference>
<evidence type="ECO:0000259" key="5">
    <source>
        <dbReference type="Pfam" id="PF01154"/>
    </source>
</evidence>
<sequence>MQVGIDQIGFYTPNKYVDMLDLAHARGVEPNKYLIGIGQSKMSVADQSQDAVSMGINATLSYINKVDLEQVGLLIMGTESGVDQSKSASLFVKSALKLPPEVRTFEIKEACFGMTAGIMVARDYVRLHPEHSAIVIGSDIARYGLKTGGEVTQGAGSVSVLIKANPRILALTSGHSAYSADINDFWRPNNSAVALVDGKYSTEVYLDFFQRTFQAYKSKQKMTTADFTAILYHLPFVKMGLKANRLAVAEQDAKTKKRLEANFTASTLYSKQVGNIYTASLYLGLLSLLENGTLSAADTIGLFSYGSGAMGEFYAGKVMVNYKQALNKVADEKMIARRQQLTIADYEQIFKQALQLPADNIELSSDEASGYWYFAGTKNHVRQYQRK</sequence>
<dbReference type="GO" id="GO:0006084">
    <property type="term" value="P:acetyl-CoA metabolic process"/>
    <property type="evidence" value="ECO:0007669"/>
    <property type="project" value="InterPro"/>
</dbReference>
<feature type="domain" description="Hydroxymethylglutaryl-coenzyme A synthase N-terminal" evidence="5">
    <location>
        <begin position="2"/>
        <end position="164"/>
    </location>
</feature>
<feature type="binding site" evidence="4">
    <location>
        <position position="148"/>
    </location>
    <ligand>
        <name>substrate</name>
    </ligand>
</feature>
<evidence type="ECO:0000256" key="1">
    <source>
        <dbReference type="ARBA" id="ARBA00007061"/>
    </source>
</evidence>
<keyword evidence="2" id="KW-0808">Transferase</keyword>
<feature type="binding site" evidence="4">
    <location>
        <position position="143"/>
    </location>
    <ligand>
        <name>(3S)-3-hydroxy-3-methylglutaryl-CoA</name>
        <dbReference type="ChEBI" id="CHEBI:43074"/>
    </ligand>
</feature>
<evidence type="ECO:0000313" key="8">
    <source>
        <dbReference type="Proteomes" id="UP000199599"/>
    </source>
</evidence>
<name>A0A1I1SD79_9LACO</name>
<dbReference type="STRING" id="1505723.SAMN04487792_0861"/>
<evidence type="ECO:0000256" key="3">
    <source>
        <dbReference type="PIRSR" id="PIRSR611554-1"/>
    </source>
</evidence>
<dbReference type="InterPro" id="IPR013528">
    <property type="entry name" value="HMG_CoA_synth_N"/>
</dbReference>